<sequence>MLEKTLKQRGKACGPCSGGTPSPQGQEVMEIASEDALRERGEWAGGTQTPEGQLRVRDRLACAVLATQLGPPHLPQPGAGPPTGQVLKEISLSPDARKQLRLQESQEAFSETLQRVPQPALIRPQVPAALLPLPVICGTSGRRGNREP</sequence>
<feature type="region of interest" description="Disordered" evidence="1">
    <location>
        <begin position="1"/>
        <end position="26"/>
    </location>
</feature>
<gene>
    <name evidence="2" type="ORF">JEQ12_004317</name>
</gene>
<accession>A0A836CXT0</accession>
<evidence type="ECO:0000313" key="3">
    <source>
        <dbReference type="Proteomes" id="UP000664991"/>
    </source>
</evidence>
<reference evidence="2 3" key="1">
    <citation type="submission" date="2020-12" db="EMBL/GenBank/DDBJ databases">
        <title>De novo assembly of Tibetan sheep genome.</title>
        <authorList>
            <person name="Li X."/>
        </authorList>
    </citation>
    <scope>NUCLEOTIDE SEQUENCE [LARGE SCALE GENOMIC DNA]</scope>
    <source>
        <tissue evidence="2">Heart</tissue>
    </source>
</reference>
<organism evidence="2 3">
    <name type="scientific">Ovis aries</name>
    <name type="common">Sheep</name>
    <dbReference type="NCBI Taxonomy" id="9940"/>
    <lineage>
        <taxon>Eukaryota</taxon>
        <taxon>Metazoa</taxon>
        <taxon>Chordata</taxon>
        <taxon>Craniata</taxon>
        <taxon>Vertebrata</taxon>
        <taxon>Euteleostomi</taxon>
        <taxon>Mammalia</taxon>
        <taxon>Eutheria</taxon>
        <taxon>Laurasiatheria</taxon>
        <taxon>Artiodactyla</taxon>
        <taxon>Ruminantia</taxon>
        <taxon>Pecora</taxon>
        <taxon>Bovidae</taxon>
        <taxon>Caprinae</taxon>
        <taxon>Ovis</taxon>
    </lineage>
</organism>
<proteinExistence type="predicted"/>
<dbReference type="AlphaFoldDB" id="A0A836CXT0"/>
<evidence type="ECO:0000256" key="1">
    <source>
        <dbReference type="SAM" id="MobiDB-lite"/>
    </source>
</evidence>
<protein>
    <submittedName>
        <fullName evidence="2">Uncharacterized protein</fullName>
    </submittedName>
</protein>
<evidence type="ECO:0000313" key="2">
    <source>
        <dbReference type="EMBL" id="KAG5201554.1"/>
    </source>
</evidence>
<comment type="caution">
    <text evidence="2">The sequence shown here is derived from an EMBL/GenBank/DDBJ whole genome shotgun (WGS) entry which is preliminary data.</text>
</comment>
<dbReference type="Proteomes" id="UP000664991">
    <property type="component" value="Unassembled WGS sequence"/>
</dbReference>
<name>A0A836CXT0_SHEEP</name>
<dbReference type="EMBL" id="JAEMGP010000013">
    <property type="protein sequence ID" value="KAG5201554.1"/>
    <property type="molecule type" value="Genomic_DNA"/>
</dbReference>